<keyword evidence="4 7" id="KW-0812">Transmembrane</keyword>
<evidence type="ECO:0000256" key="3">
    <source>
        <dbReference type="ARBA" id="ARBA00022475"/>
    </source>
</evidence>
<name>A0ABY5NSZ1_9FLAO</name>
<evidence type="ECO:0000256" key="4">
    <source>
        <dbReference type="ARBA" id="ARBA00022692"/>
    </source>
</evidence>
<keyword evidence="3" id="KW-1003">Cell membrane</keyword>
<protein>
    <submittedName>
        <fullName evidence="8">Biopolymer transporter ExbD</fullName>
    </submittedName>
</protein>
<evidence type="ECO:0000313" key="9">
    <source>
        <dbReference type="Proteomes" id="UP001317001"/>
    </source>
</evidence>
<comment type="similarity">
    <text evidence="2 7">Belongs to the ExbD/TolR family.</text>
</comment>
<dbReference type="Proteomes" id="UP001317001">
    <property type="component" value="Chromosome"/>
</dbReference>
<dbReference type="Pfam" id="PF02472">
    <property type="entry name" value="ExbD"/>
    <property type="match status" value="1"/>
</dbReference>
<keyword evidence="6" id="KW-0472">Membrane</keyword>
<proteinExistence type="inferred from homology"/>
<keyword evidence="9" id="KW-1185">Reference proteome</keyword>
<dbReference type="EMBL" id="CP102382">
    <property type="protein sequence ID" value="UUV21695.1"/>
    <property type="molecule type" value="Genomic_DNA"/>
</dbReference>
<keyword evidence="5" id="KW-1133">Transmembrane helix</keyword>
<organism evidence="8 9">
    <name type="scientific">Paenimyroides aestuarii</name>
    <dbReference type="NCBI Taxonomy" id="2968490"/>
    <lineage>
        <taxon>Bacteria</taxon>
        <taxon>Pseudomonadati</taxon>
        <taxon>Bacteroidota</taxon>
        <taxon>Flavobacteriia</taxon>
        <taxon>Flavobacteriales</taxon>
        <taxon>Flavobacteriaceae</taxon>
        <taxon>Paenimyroides</taxon>
    </lineage>
</organism>
<evidence type="ECO:0000256" key="6">
    <source>
        <dbReference type="ARBA" id="ARBA00023136"/>
    </source>
</evidence>
<keyword evidence="7" id="KW-0813">Transport</keyword>
<dbReference type="PANTHER" id="PTHR30558:SF3">
    <property type="entry name" value="BIOPOLYMER TRANSPORT PROTEIN EXBD-RELATED"/>
    <property type="match status" value="1"/>
</dbReference>
<accession>A0ABY5NSZ1</accession>
<evidence type="ECO:0000256" key="2">
    <source>
        <dbReference type="ARBA" id="ARBA00005811"/>
    </source>
</evidence>
<dbReference type="InterPro" id="IPR003400">
    <property type="entry name" value="ExbD"/>
</dbReference>
<evidence type="ECO:0000256" key="7">
    <source>
        <dbReference type="RuleBase" id="RU003879"/>
    </source>
</evidence>
<keyword evidence="7" id="KW-0653">Protein transport</keyword>
<reference evidence="8 9" key="1">
    <citation type="submission" date="2022-08" db="EMBL/GenBank/DDBJ databases">
        <title>Myroides zhujiangensis sp. nov., a novel bacterium isolated from sediment in the Pearl River Estuary.</title>
        <authorList>
            <person name="Cui L."/>
        </authorList>
    </citation>
    <scope>NUCLEOTIDE SEQUENCE [LARGE SCALE GENOMIC DNA]</scope>
    <source>
        <strain evidence="8 9">SCSIO 72103</strain>
    </source>
</reference>
<sequence length="208" mass="23679">MAKMKKSSIRIDMTAMCDVSFLLLTFFVLTSTAKTPEVYPVDLPASTKETKIPTDDILTITVGQENVFVGLSGRDDKIDVLKRMGQEYNIQFTEEELNAFAGMENFGVDIREMKSLLAKPASERMSKDLHKGIPYKDSLNNQLSSWVRNARESSYIRKSTEDKKNFLKVAIKGDANEQFGTVKKVIDILQEQRQNRFYLVTGLRTDDF</sequence>
<comment type="subcellular location">
    <subcellularLocation>
        <location evidence="1">Cell membrane</location>
        <topology evidence="1">Single-pass membrane protein</topology>
    </subcellularLocation>
    <subcellularLocation>
        <location evidence="7">Cell membrane</location>
        <topology evidence="7">Single-pass type II membrane protein</topology>
    </subcellularLocation>
</comment>
<evidence type="ECO:0000256" key="1">
    <source>
        <dbReference type="ARBA" id="ARBA00004162"/>
    </source>
</evidence>
<evidence type="ECO:0000256" key="5">
    <source>
        <dbReference type="ARBA" id="ARBA00022989"/>
    </source>
</evidence>
<gene>
    <name evidence="8" type="ORF">NPX36_01190</name>
</gene>
<evidence type="ECO:0000313" key="8">
    <source>
        <dbReference type="EMBL" id="UUV21695.1"/>
    </source>
</evidence>
<dbReference type="PANTHER" id="PTHR30558">
    <property type="entry name" value="EXBD MEMBRANE COMPONENT OF PMF-DRIVEN MACROMOLECULE IMPORT SYSTEM"/>
    <property type="match status" value="1"/>
</dbReference>